<dbReference type="GO" id="GO:0043565">
    <property type="term" value="F:sequence-specific DNA binding"/>
    <property type="evidence" value="ECO:0007669"/>
    <property type="project" value="InterPro"/>
</dbReference>
<evidence type="ECO:0000256" key="2">
    <source>
        <dbReference type="ARBA" id="ARBA00023015"/>
    </source>
</evidence>
<keyword evidence="1" id="KW-0678">Repressor</keyword>
<dbReference type="InterPro" id="IPR009057">
    <property type="entry name" value="Homeodomain-like_sf"/>
</dbReference>
<protein>
    <submittedName>
        <fullName evidence="7">AraC family transcriptional regulator</fullName>
    </submittedName>
</protein>
<comment type="caution">
    <text evidence="7">The sequence shown here is derived from an EMBL/GenBank/DDBJ whole genome shotgun (WGS) entry which is preliminary data.</text>
</comment>
<keyword evidence="2" id="KW-0805">Transcription regulation</keyword>
<dbReference type="SUPFAM" id="SSF51182">
    <property type="entry name" value="RmlC-like cupins"/>
    <property type="match status" value="1"/>
</dbReference>
<keyword evidence="5" id="KW-0804">Transcription</keyword>
<dbReference type="Gene3D" id="1.10.10.60">
    <property type="entry name" value="Homeodomain-like"/>
    <property type="match status" value="1"/>
</dbReference>
<dbReference type="Gene3D" id="2.60.120.10">
    <property type="entry name" value="Jelly Rolls"/>
    <property type="match status" value="1"/>
</dbReference>
<dbReference type="AlphaFoldDB" id="A0A917F923"/>
<accession>A0A917F923</accession>
<dbReference type="SMART" id="SM00342">
    <property type="entry name" value="HTH_ARAC"/>
    <property type="match status" value="1"/>
</dbReference>
<dbReference type="EMBL" id="BMHV01000004">
    <property type="protein sequence ID" value="GGF56721.1"/>
    <property type="molecule type" value="Genomic_DNA"/>
</dbReference>
<name>A0A917F923_9PROT</name>
<evidence type="ECO:0000256" key="1">
    <source>
        <dbReference type="ARBA" id="ARBA00022491"/>
    </source>
</evidence>
<feature type="domain" description="HTH araC/xylS-type" evidence="6">
    <location>
        <begin position="179"/>
        <end position="276"/>
    </location>
</feature>
<evidence type="ECO:0000313" key="7">
    <source>
        <dbReference type="EMBL" id="GGF56721.1"/>
    </source>
</evidence>
<evidence type="ECO:0000256" key="5">
    <source>
        <dbReference type="ARBA" id="ARBA00023163"/>
    </source>
</evidence>
<dbReference type="InterPro" id="IPR003313">
    <property type="entry name" value="AraC-bd"/>
</dbReference>
<dbReference type="FunFam" id="1.10.10.60:FF:000132">
    <property type="entry name" value="AraC family transcriptional regulator"/>
    <property type="match status" value="1"/>
</dbReference>
<organism evidence="7 8">
    <name type="scientific">Terasakiella brassicae</name>
    <dbReference type="NCBI Taxonomy" id="1634917"/>
    <lineage>
        <taxon>Bacteria</taxon>
        <taxon>Pseudomonadati</taxon>
        <taxon>Pseudomonadota</taxon>
        <taxon>Alphaproteobacteria</taxon>
        <taxon>Rhodospirillales</taxon>
        <taxon>Terasakiellaceae</taxon>
        <taxon>Terasakiella</taxon>
    </lineage>
</organism>
<dbReference type="InterPro" id="IPR018060">
    <property type="entry name" value="HTH_AraC"/>
</dbReference>
<evidence type="ECO:0000256" key="3">
    <source>
        <dbReference type="ARBA" id="ARBA00023125"/>
    </source>
</evidence>
<reference evidence="7" key="1">
    <citation type="journal article" date="2014" name="Int. J. Syst. Evol. Microbiol.">
        <title>Complete genome sequence of Corynebacterium casei LMG S-19264T (=DSM 44701T), isolated from a smear-ripened cheese.</title>
        <authorList>
            <consortium name="US DOE Joint Genome Institute (JGI-PGF)"/>
            <person name="Walter F."/>
            <person name="Albersmeier A."/>
            <person name="Kalinowski J."/>
            <person name="Ruckert C."/>
        </authorList>
    </citation>
    <scope>NUCLEOTIDE SEQUENCE</scope>
    <source>
        <strain evidence="7">CGMCC 1.15254</strain>
    </source>
</reference>
<dbReference type="PANTHER" id="PTHR11019:SF199">
    <property type="entry name" value="HTH-TYPE TRANSCRIPTIONAL REGULATOR NIMR"/>
    <property type="match status" value="1"/>
</dbReference>
<dbReference type="SUPFAM" id="SSF46689">
    <property type="entry name" value="Homeodomain-like"/>
    <property type="match status" value="1"/>
</dbReference>
<dbReference type="InterPro" id="IPR020449">
    <property type="entry name" value="Tscrpt_reg_AraC-type_HTH"/>
</dbReference>
<dbReference type="PRINTS" id="PR00032">
    <property type="entry name" value="HTHARAC"/>
</dbReference>
<evidence type="ECO:0000256" key="4">
    <source>
        <dbReference type="ARBA" id="ARBA00023159"/>
    </source>
</evidence>
<dbReference type="Pfam" id="PF02311">
    <property type="entry name" value="AraC_binding"/>
    <property type="match status" value="1"/>
</dbReference>
<dbReference type="Proteomes" id="UP000632498">
    <property type="component" value="Unassembled WGS sequence"/>
</dbReference>
<dbReference type="InterPro" id="IPR011051">
    <property type="entry name" value="RmlC_Cupin_sf"/>
</dbReference>
<proteinExistence type="predicted"/>
<keyword evidence="4" id="KW-0010">Activator</keyword>
<sequence>MFMTKNIAKKTPAFGLRPFLTHDGVEIDDFDKLPRDINLKEVLRLPDHEIHPHQHIWGQLLYASQGVMQVMAQGHIWVIPPQRAVWIPPNVEHAIKVVHKVRLRNVYISPNVMQGLPVHCQVMHISPLLREIIAEAVRFPPLYDTDGPEGRLMRVLLDCLKATPSTPLQLPVPDQGMIKTIADFLKENPDNEKTLEDWAQELGTTSRTLARHFKKQTDMTFGQWRQQARLLEALSRLADQQSIAHIAQDLGYSSQSAFSAMFKKALGITPGQYFKTG</sequence>
<gene>
    <name evidence="7" type="ORF">GCM10011332_07730</name>
</gene>
<evidence type="ECO:0000313" key="8">
    <source>
        <dbReference type="Proteomes" id="UP000632498"/>
    </source>
</evidence>
<dbReference type="PROSITE" id="PS01124">
    <property type="entry name" value="HTH_ARAC_FAMILY_2"/>
    <property type="match status" value="1"/>
</dbReference>
<dbReference type="Pfam" id="PF12833">
    <property type="entry name" value="HTH_18"/>
    <property type="match status" value="1"/>
</dbReference>
<keyword evidence="3" id="KW-0238">DNA-binding</keyword>
<reference evidence="7" key="2">
    <citation type="submission" date="2020-09" db="EMBL/GenBank/DDBJ databases">
        <authorList>
            <person name="Sun Q."/>
            <person name="Zhou Y."/>
        </authorList>
    </citation>
    <scope>NUCLEOTIDE SEQUENCE</scope>
    <source>
        <strain evidence="7">CGMCC 1.15254</strain>
    </source>
</reference>
<dbReference type="PANTHER" id="PTHR11019">
    <property type="entry name" value="HTH-TYPE TRANSCRIPTIONAL REGULATOR NIMR"/>
    <property type="match status" value="1"/>
</dbReference>
<evidence type="ECO:0000259" key="6">
    <source>
        <dbReference type="PROSITE" id="PS01124"/>
    </source>
</evidence>
<dbReference type="InterPro" id="IPR014710">
    <property type="entry name" value="RmlC-like_jellyroll"/>
</dbReference>
<dbReference type="CDD" id="cd06124">
    <property type="entry name" value="cupin_NimR-like_N"/>
    <property type="match status" value="1"/>
</dbReference>
<keyword evidence="8" id="KW-1185">Reference proteome</keyword>
<dbReference type="GO" id="GO:0003700">
    <property type="term" value="F:DNA-binding transcription factor activity"/>
    <property type="evidence" value="ECO:0007669"/>
    <property type="project" value="InterPro"/>
</dbReference>